<protein>
    <submittedName>
        <fullName evidence="4">DNA protecting protein DprA</fullName>
    </submittedName>
</protein>
<proteinExistence type="inferred from homology"/>
<dbReference type="PANTHER" id="PTHR43022:SF1">
    <property type="entry name" value="PROTEIN SMF"/>
    <property type="match status" value="1"/>
</dbReference>
<name>A0A1G2KPZ3_9BACT</name>
<dbReference type="InterPro" id="IPR041614">
    <property type="entry name" value="DprA_WH"/>
</dbReference>
<comment type="similarity">
    <text evidence="1">Belongs to the DprA/Smf family.</text>
</comment>
<reference evidence="4 5" key="1">
    <citation type="journal article" date="2016" name="Nat. Commun.">
        <title>Thousands of microbial genomes shed light on interconnected biogeochemical processes in an aquifer system.</title>
        <authorList>
            <person name="Anantharaman K."/>
            <person name="Brown C.T."/>
            <person name="Hug L.A."/>
            <person name="Sharon I."/>
            <person name="Castelle C.J."/>
            <person name="Probst A.J."/>
            <person name="Thomas B.C."/>
            <person name="Singh A."/>
            <person name="Wilkins M.J."/>
            <person name="Karaoz U."/>
            <person name="Brodie E.L."/>
            <person name="Williams K.H."/>
            <person name="Hubbard S.S."/>
            <person name="Banfield J.F."/>
        </authorList>
    </citation>
    <scope>NUCLEOTIDE SEQUENCE [LARGE SCALE GENOMIC DNA]</scope>
</reference>
<feature type="domain" description="Smf/DprA SLOG" evidence="2">
    <location>
        <begin position="2"/>
        <end position="175"/>
    </location>
</feature>
<dbReference type="InterPro" id="IPR003488">
    <property type="entry name" value="DprA"/>
</dbReference>
<evidence type="ECO:0000259" key="2">
    <source>
        <dbReference type="Pfam" id="PF02481"/>
    </source>
</evidence>
<dbReference type="InterPro" id="IPR036388">
    <property type="entry name" value="WH-like_DNA-bd_sf"/>
</dbReference>
<comment type="caution">
    <text evidence="4">The sequence shown here is derived from an EMBL/GenBank/DDBJ whole genome shotgun (WGS) entry which is preliminary data.</text>
</comment>
<evidence type="ECO:0000313" key="5">
    <source>
        <dbReference type="Proteomes" id="UP000177811"/>
    </source>
</evidence>
<dbReference type="PANTHER" id="PTHR43022">
    <property type="entry name" value="PROTEIN SMF"/>
    <property type="match status" value="1"/>
</dbReference>
<evidence type="ECO:0000256" key="1">
    <source>
        <dbReference type="ARBA" id="ARBA00006525"/>
    </source>
</evidence>
<dbReference type="AlphaFoldDB" id="A0A1G2KPZ3"/>
<dbReference type="EMBL" id="MHQL01000062">
    <property type="protein sequence ID" value="OHA01480.1"/>
    <property type="molecule type" value="Genomic_DNA"/>
</dbReference>
<dbReference type="Pfam" id="PF17782">
    <property type="entry name" value="WHD_DprA"/>
    <property type="match status" value="1"/>
</dbReference>
<accession>A0A1G2KPZ3</accession>
<dbReference type="Gene3D" id="3.40.50.450">
    <property type="match status" value="1"/>
</dbReference>
<dbReference type="NCBIfam" id="TIGR00732">
    <property type="entry name" value="dprA"/>
    <property type="match status" value="1"/>
</dbReference>
<dbReference type="InterPro" id="IPR057666">
    <property type="entry name" value="DrpA_SLOG"/>
</dbReference>
<feature type="domain" description="DprA winged helix" evidence="3">
    <location>
        <begin position="185"/>
        <end position="235"/>
    </location>
</feature>
<organism evidence="4 5">
    <name type="scientific">Candidatus Sungbacteria bacterium RIFCSPHIGHO2_02_FULL_51_29</name>
    <dbReference type="NCBI Taxonomy" id="1802273"/>
    <lineage>
        <taxon>Bacteria</taxon>
        <taxon>Candidatus Sungiibacteriota</taxon>
    </lineage>
</organism>
<gene>
    <name evidence="4" type="ORF">A3C16_05540</name>
</gene>
<evidence type="ECO:0000313" key="4">
    <source>
        <dbReference type="EMBL" id="OHA01480.1"/>
    </source>
</evidence>
<dbReference type="SUPFAM" id="SSF102405">
    <property type="entry name" value="MCP/YpsA-like"/>
    <property type="match status" value="1"/>
</dbReference>
<dbReference type="GO" id="GO:0009294">
    <property type="term" value="P:DNA-mediated transformation"/>
    <property type="evidence" value="ECO:0007669"/>
    <property type="project" value="InterPro"/>
</dbReference>
<dbReference type="Proteomes" id="UP000177811">
    <property type="component" value="Unassembled WGS sequence"/>
</dbReference>
<evidence type="ECO:0000259" key="3">
    <source>
        <dbReference type="Pfam" id="PF17782"/>
    </source>
</evidence>
<dbReference type="Gene3D" id="1.10.10.10">
    <property type="entry name" value="Winged helix-like DNA-binding domain superfamily/Winged helix DNA-binding domain"/>
    <property type="match status" value="1"/>
</dbReference>
<sequence length="245" mass="25903">MGTRLPTRYGIEATEKLIRDIARAAPAITIVSGLATGIDAVAHRAALAAGLATIGVIGSGIDRHSFFPSQNIALAEKMVAAGGAVISEYPDGTPARKHHFPARNRIVAGLSRGVVIIEAKERSGALITARLALEENREVFALPGSIFSPHSAGPNMLIQKGAKLVLSSNDILEELGITTEETGTRAVSLSDIERRVIDVISREPQTIDELKHATDISTEDILSAVSMLELKGVIKNFGNGAWGQV</sequence>
<dbReference type="Pfam" id="PF02481">
    <property type="entry name" value="DNA_processg_A"/>
    <property type="match status" value="1"/>
</dbReference>